<dbReference type="OrthoDB" id="7279660at2"/>
<dbReference type="RefSeq" id="WP_140455758.1">
    <property type="nucleotide sequence ID" value="NZ_VFRP01000027.1"/>
</dbReference>
<dbReference type="InterPro" id="IPR013382">
    <property type="entry name" value="CRISPR-assoc_prot_Cse2"/>
</dbReference>
<sequence length="182" mass="20295">MNEPKDTGEASAEKSPGQIILGWWTHALGDRQSGRARALAARLRRASPIEALAEPEVHDLARALDLRDGARLARLVTLLAEVREHVPRTLARRLGGADPALSPLRFQRLMRSDGTELAELLRRAIGLADRACNVAALGEDLLRWTETTRARWCFHYFDDAAETPRDLRETLPNEIASKETTE</sequence>
<accession>A0A501WHN8</accession>
<evidence type="ECO:0000313" key="2">
    <source>
        <dbReference type="Proteomes" id="UP000319255"/>
    </source>
</evidence>
<dbReference type="InterPro" id="IPR038287">
    <property type="entry name" value="Cse2_sf"/>
</dbReference>
<protein>
    <recommendedName>
        <fullName evidence="3">Type I-E CRISPR-associated protein Cse2/CasB</fullName>
    </recommendedName>
</protein>
<dbReference type="AlphaFoldDB" id="A0A501WHN8"/>
<name>A0A501WHN8_9RHOB</name>
<dbReference type="NCBIfam" id="TIGR02548">
    <property type="entry name" value="casB_cse2"/>
    <property type="match status" value="1"/>
</dbReference>
<reference evidence="1 2" key="1">
    <citation type="submission" date="2019-06" db="EMBL/GenBank/DDBJ databases">
        <title>A novel bacterium of genus Amaricoccus, isolated from marine sediment.</title>
        <authorList>
            <person name="Huang H."/>
            <person name="Mo K."/>
            <person name="Hu Y."/>
        </authorList>
    </citation>
    <scope>NUCLEOTIDE SEQUENCE [LARGE SCALE GENOMIC DNA]</scope>
    <source>
        <strain evidence="1 2">HB172011</strain>
    </source>
</reference>
<organism evidence="1 2">
    <name type="scientific">Amaricoccus solimangrovi</name>
    <dbReference type="NCBI Taxonomy" id="2589815"/>
    <lineage>
        <taxon>Bacteria</taxon>
        <taxon>Pseudomonadati</taxon>
        <taxon>Pseudomonadota</taxon>
        <taxon>Alphaproteobacteria</taxon>
        <taxon>Rhodobacterales</taxon>
        <taxon>Paracoccaceae</taxon>
        <taxon>Amaricoccus</taxon>
    </lineage>
</organism>
<keyword evidence="2" id="KW-1185">Reference proteome</keyword>
<gene>
    <name evidence="1" type="ORF">FJM51_19220</name>
</gene>
<evidence type="ECO:0000313" key="1">
    <source>
        <dbReference type="EMBL" id="TPE47870.1"/>
    </source>
</evidence>
<comment type="caution">
    <text evidence="1">The sequence shown here is derived from an EMBL/GenBank/DDBJ whole genome shotgun (WGS) entry which is preliminary data.</text>
</comment>
<dbReference type="Gene3D" id="1.10.520.40">
    <property type="entry name" value="CRISPR-associated protein Cse2"/>
    <property type="match status" value="1"/>
</dbReference>
<dbReference type="Proteomes" id="UP000319255">
    <property type="component" value="Unassembled WGS sequence"/>
</dbReference>
<dbReference type="Pfam" id="PF09485">
    <property type="entry name" value="CRISPR_Cse2"/>
    <property type="match status" value="1"/>
</dbReference>
<evidence type="ECO:0008006" key="3">
    <source>
        <dbReference type="Google" id="ProtNLM"/>
    </source>
</evidence>
<dbReference type="EMBL" id="VFRP01000027">
    <property type="protein sequence ID" value="TPE47870.1"/>
    <property type="molecule type" value="Genomic_DNA"/>
</dbReference>
<proteinExistence type="predicted"/>